<accession>A0ABY7NTE0</accession>
<dbReference type="RefSeq" id="WP_270078552.1">
    <property type="nucleotide sequence ID" value="NZ_CP115174.1"/>
</dbReference>
<reference evidence="1 2" key="1">
    <citation type="submission" date="2022-12" db="EMBL/GenBank/DDBJ databases">
        <title>Sphingomonas abieness sp. nov., an endophytic bacterium isolated from Abies koreana.</title>
        <authorList>
            <person name="Jiang L."/>
            <person name="Lee J."/>
        </authorList>
    </citation>
    <scope>NUCLEOTIDE SEQUENCE [LARGE SCALE GENOMIC DNA]</scope>
    <source>
        <strain evidence="2">PAMB 00755</strain>
    </source>
</reference>
<organism evidence="1 2">
    <name type="scientific">Sphingomonas abietis</name>
    <dbReference type="NCBI Taxonomy" id="3012344"/>
    <lineage>
        <taxon>Bacteria</taxon>
        <taxon>Pseudomonadati</taxon>
        <taxon>Pseudomonadota</taxon>
        <taxon>Alphaproteobacteria</taxon>
        <taxon>Sphingomonadales</taxon>
        <taxon>Sphingomonadaceae</taxon>
        <taxon>Sphingomonas</taxon>
    </lineage>
</organism>
<keyword evidence="2" id="KW-1185">Reference proteome</keyword>
<dbReference type="EMBL" id="CP115174">
    <property type="protein sequence ID" value="WBO23923.1"/>
    <property type="molecule type" value="Genomic_DNA"/>
</dbReference>
<evidence type="ECO:0000313" key="2">
    <source>
        <dbReference type="Proteomes" id="UP001210865"/>
    </source>
</evidence>
<sequence>MTWNPVTLIQTSTANGDTTRPAVDMDAVDNAAIVVPGLIAFSRARLLAQSLNSAYVDDCLNPVAVAGSTKTYAASGISGRPAIVLDGTGLPPYRASLQMPPSFTIVEVFKPASLVGSGVPFLFTTSAADFQVGTATGGAVAIDVDGSVSGQGGYTSTEIMTVNAPTLLGVSADAASKTARVFLNKAVATYSVVAPVAYPAVAGSNPQPFGNYPGSNNQQLNGAWSMFAMFDRAYGQGGTSEAAFANFIAACKDHWAL</sequence>
<gene>
    <name evidence="1" type="ORF">PBT88_07385</name>
</gene>
<protein>
    <submittedName>
        <fullName evidence="1">Uncharacterized protein</fullName>
    </submittedName>
</protein>
<evidence type="ECO:0000313" key="1">
    <source>
        <dbReference type="EMBL" id="WBO23923.1"/>
    </source>
</evidence>
<name>A0ABY7NTE0_9SPHN</name>
<proteinExistence type="predicted"/>
<dbReference type="InterPro" id="IPR013320">
    <property type="entry name" value="ConA-like_dom_sf"/>
</dbReference>
<dbReference type="Proteomes" id="UP001210865">
    <property type="component" value="Chromosome"/>
</dbReference>
<dbReference type="Gene3D" id="2.60.120.200">
    <property type="match status" value="1"/>
</dbReference>
<dbReference type="SUPFAM" id="SSF49899">
    <property type="entry name" value="Concanavalin A-like lectins/glucanases"/>
    <property type="match status" value="1"/>
</dbReference>